<dbReference type="InterPro" id="IPR008927">
    <property type="entry name" value="6-PGluconate_DH-like_C_sf"/>
</dbReference>
<comment type="function">
    <text evidence="10">Catalyzes the reduction of the glycolytic intermediate dihydroxyacetone phosphate (DHAP) to sn-glycerol 3-phosphate (G3P), the key precursor for phospholipid synthesis.</text>
</comment>
<dbReference type="UniPathway" id="UPA00940"/>
<feature type="binding site" evidence="10">
    <location>
        <position position="256"/>
    </location>
    <ligand>
        <name>sn-glycerol 3-phosphate</name>
        <dbReference type="ChEBI" id="CHEBI:57597"/>
    </ligand>
</feature>
<feature type="binding site" evidence="10">
    <location>
        <position position="136"/>
    </location>
    <ligand>
        <name>sn-glycerol 3-phosphate</name>
        <dbReference type="ChEBI" id="CHEBI:57597"/>
    </ligand>
</feature>
<evidence type="ECO:0000313" key="19">
    <source>
        <dbReference type="Proteomes" id="UP000515317"/>
    </source>
</evidence>
<dbReference type="AlphaFoldDB" id="A0A6S6QR45"/>
<comment type="subcellular location">
    <subcellularLocation>
        <location evidence="10">Cytoplasm</location>
    </subcellularLocation>
</comment>
<dbReference type="Gene3D" id="1.10.1040.10">
    <property type="entry name" value="N-(1-d-carboxylethyl)-l-norvaline Dehydrogenase, domain 2"/>
    <property type="match status" value="1"/>
</dbReference>
<evidence type="ECO:0000256" key="2">
    <source>
        <dbReference type="ARBA" id="ARBA00022516"/>
    </source>
</evidence>
<keyword evidence="5 10" id="KW-0560">Oxidoreductase</keyword>
<proteinExistence type="inferred from homology"/>
<dbReference type="GO" id="GO:0051287">
    <property type="term" value="F:NAD binding"/>
    <property type="evidence" value="ECO:0007669"/>
    <property type="project" value="InterPro"/>
</dbReference>
<feature type="domain" description="Glycerol-3-phosphate dehydrogenase NAD-dependent C-terminal" evidence="17">
    <location>
        <begin position="180"/>
        <end position="315"/>
    </location>
</feature>
<feature type="binding site" evidence="12">
    <location>
        <begin position="255"/>
        <end position="256"/>
    </location>
    <ligand>
        <name>substrate</name>
    </ligand>
</feature>
<dbReference type="SUPFAM" id="SSF51735">
    <property type="entry name" value="NAD(P)-binding Rossmann-fold domains"/>
    <property type="match status" value="1"/>
</dbReference>
<dbReference type="HAMAP" id="MF_00394">
    <property type="entry name" value="NAD_Glyc3P_dehydrog"/>
    <property type="match status" value="1"/>
</dbReference>
<dbReference type="GO" id="GO:0005975">
    <property type="term" value="P:carbohydrate metabolic process"/>
    <property type="evidence" value="ECO:0007669"/>
    <property type="project" value="InterPro"/>
</dbReference>
<evidence type="ECO:0000256" key="10">
    <source>
        <dbReference type="HAMAP-Rule" id="MF_00394"/>
    </source>
</evidence>
<feature type="active site" description="Proton acceptor" evidence="10 11">
    <location>
        <position position="191"/>
    </location>
</feature>
<feature type="binding site" evidence="13">
    <location>
        <position position="272"/>
    </location>
    <ligand>
        <name>NAD(+)</name>
        <dbReference type="ChEBI" id="CHEBI:57540"/>
    </ligand>
</feature>
<evidence type="ECO:0000256" key="9">
    <source>
        <dbReference type="ARBA" id="ARBA00023264"/>
    </source>
</evidence>
<dbReference type="InterPro" id="IPR006168">
    <property type="entry name" value="G3P_DH_NAD-dep"/>
</dbReference>
<evidence type="ECO:0000256" key="13">
    <source>
        <dbReference type="PIRSR" id="PIRSR000114-3"/>
    </source>
</evidence>
<dbReference type="PANTHER" id="PTHR11728">
    <property type="entry name" value="GLYCEROL-3-PHOSPHATE DEHYDROGENASE"/>
    <property type="match status" value="1"/>
</dbReference>
<dbReference type="NCBIfam" id="NF000940">
    <property type="entry name" value="PRK00094.1-2"/>
    <property type="match status" value="1"/>
</dbReference>
<evidence type="ECO:0000256" key="12">
    <source>
        <dbReference type="PIRSR" id="PIRSR000114-2"/>
    </source>
</evidence>
<comment type="similarity">
    <text evidence="1 10 14">Belongs to the NAD-dependent glycerol-3-phosphate dehydrogenase family.</text>
</comment>
<feature type="binding site" evidence="13">
    <location>
        <position position="255"/>
    </location>
    <ligand>
        <name>NAD(+)</name>
        <dbReference type="ChEBI" id="CHEBI:57540"/>
    </ligand>
</feature>
<dbReference type="GO" id="GO:0006650">
    <property type="term" value="P:glycerophospholipid metabolic process"/>
    <property type="evidence" value="ECO:0007669"/>
    <property type="project" value="UniProtKB-UniRule"/>
</dbReference>
<dbReference type="Pfam" id="PF01210">
    <property type="entry name" value="NAD_Gly3P_dh_N"/>
    <property type="match status" value="1"/>
</dbReference>
<evidence type="ECO:0000256" key="6">
    <source>
        <dbReference type="ARBA" id="ARBA00023027"/>
    </source>
</evidence>
<keyword evidence="8 10" id="KW-0594">Phospholipid biosynthesis</keyword>
<evidence type="ECO:0000313" key="18">
    <source>
        <dbReference type="EMBL" id="BCJ89511.1"/>
    </source>
</evidence>
<accession>A0A6S6QR45</accession>
<organism evidence="18 19">
    <name type="scientific">Terrihabitans soli</name>
    <dbReference type="NCBI Taxonomy" id="708113"/>
    <lineage>
        <taxon>Bacteria</taxon>
        <taxon>Pseudomonadati</taxon>
        <taxon>Pseudomonadota</taxon>
        <taxon>Alphaproteobacteria</taxon>
        <taxon>Hyphomicrobiales</taxon>
        <taxon>Terrihabitans</taxon>
    </lineage>
</organism>
<feature type="binding site" evidence="13">
    <location>
        <position position="35"/>
    </location>
    <ligand>
        <name>NAD(+)</name>
        <dbReference type="ChEBI" id="CHEBI:57540"/>
    </ligand>
</feature>
<comment type="caution">
    <text evidence="10">Lacks conserved residue(s) required for the propagation of feature annotation.</text>
</comment>
<dbReference type="InterPro" id="IPR036291">
    <property type="entry name" value="NAD(P)-bd_dom_sf"/>
</dbReference>
<keyword evidence="2 10" id="KW-0444">Lipid biosynthesis</keyword>
<evidence type="ECO:0000256" key="3">
    <source>
        <dbReference type="ARBA" id="ARBA00022741"/>
    </source>
</evidence>
<dbReference type="PANTHER" id="PTHR11728:SF1">
    <property type="entry name" value="GLYCEROL-3-PHOSPHATE DEHYDROGENASE [NAD(+)] 2, CHLOROPLASTIC"/>
    <property type="match status" value="1"/>
</dbReference>
<evidence type="ECO:0000256" key="11">
    <source>
        <dbReference type="PIRSR" id="PIRSR000114-1"/>
    </source>
</evidence>
<dbReference type="GO" id="GO:0046167">
    <property type="term" value="P:glycerol-3-phosphate biosynthetic process"/>
    <property type="evidence" value="ECO:0007669"/>
    <property type="project" value="UniProtKB-UniRule"/>
</dbReference>
<feature type="binding site" evidence="12">
    <location>
        <position position="108"/>
    </location>
    <ligand>
        <name>substrate</name>
    </ligand>
</feature>
<feature type="binding site" evidence="10">
    <location>
        <position position="244"/>
    </location>
    <ligand>
        <name>sn-glycerol 3-phosphate</name>
        <dbReference type="ChEBI" id="CHEBI:57597"/>
    </ligand>
</feature>
<keyword evidence="3 10" id="KW-0547">Nucleotide-binding</keyword>
<evidence type="ECO:0000256" key="7">
    <source>
        <dbReference type="ARBA" id="ARBA00023098"/>
    </source>
</evidence>
<keyword evidence="4 10" id="KW-0521">NADP</keyword>
<dbReference type="GO" id="GO:0005829">
    <property type="term" value="C:cytosol"/>
    <property type="evidence" value="ECO:0007669"/>
    <property type="project" value="TreeGrafter"/>
</dbReference>
<feature type="binding site" evidence="10">
    <location>
        <position position="140"/>
    </location>
    <ligand>
        <name>NADPH</name>
        <dbReference type="ChEBI" id="CHEBI:57783"/>
    </ligand>
</feature>
<feature type="binding site" evidence="10">
    <location>
        <position position="52"/>
    </location>
    <ligand>
        <name>NADPH</name>
        <dbReference type="ChEBI" id="CHEBI:57783"/>
    </ligand>
</feature>
<feature type="binding site" evidence="13">
    <location>
        <position position="140"/>
    </location>
    <ligand>
        <name>NAD(+)</name>
        <dbReference type="ChEBI" id="CHEBI:57540"/>
    </ligand>
</feature>
<evidence type="ECO:0000256" key="5">
    <source>
        <dbReference type="ARBA" id="ARBA00023002"/>
    </source>
</evidence>
<dbReference type="SUPFAM" id="SSF48179">
    <property type="entry name" value="6-phosphogluconate dehydrogenase C-terminal domain-like"/>
    <property type="match status" value="1"/>
</dbReference>
<evidence type="ECO:0000256" key="15">
    <source>
        <dbReference type="RuleBase" id="RU000439"/>
    </source>
</evidence>
<keyword evidence="19" id="KW-1185">Reference proteome</keyword>
<dbReference type="Pfam" id="PF07479">
    <property type="entry name" value="NAD_Gly3P_dh_C"/>
    <property type="match status" value="1"/>
</dbReference>
<dbReference type="EMBL" id="AP023361">
    <property type="protein sequence ID" value="BCJ89511.1"/>
    <property type="molecule type" value="Genomic_DNA"/>
</dbReference>
<keyword evidence="6 10" id="KW-0520">NAD</keyword>
<dbReference type="GO" id="GO:0008654">
    <property type="term" value="P:phospholipid biosynthetic process"/>
    <property type="evidence" value="ECO:0007669"/>
    <property type="project" value="UniProtKB-KW"/>
</dbReference>
<protein>
    <recommendedName>
        <fullName evidence="10">Glycerol-3-phosphate dehydrogenase [NAD(P)+]</fullName>
        <ecNumber evidence="10">1.1.1.94</ecNumber>
    </recommendedName>
    <alternativeName>
        <fullName evidence="10">NAD(P)(+)-dependent glycerol-3-phosphate dehydrogenase</fullName>
    </alternativeName>
    <alternativeName>
        <fullName evidence="10">NAD(P)H-dependent dihydroxyacetone-phosphate reductase</fullName>
    </alternativeName>
</protein>
<reference evidence="18 19" key="1">
    <citation type="submission" date="2020-08" db="EMBL/GenBank/DDBJ databases">
        <title>Genome sequence of Rhizobiales bacterium strain IZ6.</title>
        <authorList>
            <person name="Nakai R."/>
            <person name="Naganuma T."/>
        </authorList>
    </citation>
    <scope>NUCLEOTIDE SEQUENCE [LARGE SCALE GENOMIC DNA]</scope>
    <source>
        <strain evidence="18 19">IZ6</strain>
    </source>
</reference>
<dbReference type="Proteomes" id="UP000515317">
    <property type="component" value="Chromosome"/>
</dbReference>
<sequence length="326" mass="33379">MSSFRKIAVLGAGAWGTALANAAARAGREVVLWEFDEKQANALIKERVNTLYLPGVKLADEVTPAADIHAIAGCDAALMVVPAQHMRATAALAAPHLKKDVPVISCAKGIERGSLSFMSQILRATLPHNPACALSGPSFAADVAHGLPAAVTLAAKDEWLAADLSRALASPVLRLYHSDDVIGVEIGGAAKNVIAIGAGIAAGVGLGQSAGAAFIARGFAELRRFGSALGGKPETLMGLSGLGDLVLTATSPQSRNFSYGVAIGKGASPDGKLAEGAFTAQALVELAQKNHVEMPIATAVRDVLDGKITVSQAIETLLARPLTSEE</sequence>
<dbReference type="RefSeq" id="WP_222876217.1">
    <property type="nucleotide sequence ID" value="NZ_AP023361.1"/>
</dbReference>
<dbReference type="InterPro" id="IPR013328">
    <property type="entry name" value="6PGD_dom2"/>
</dbReference>
<evidence type="ECO:0000256" key="4">
    <source>
        <dbReference type="ARBA" id="ARBA00022857"/>
    </source>
</evidence>
<evidence type="ECO:0000256" key="1">
    <source>
        <dbReference type="ARBA" id="ARBA00011009"/>
    </source>
</evidence>
<feature type="binding site" evidence="10">
    <location>
        <position position="191"/>
    </location>
    <ligand>
        <name>sn-glycerol 3-phosphate</name>
        <dbReference type="ChEBI" id="CHEBI:57597"/>
    </ligand>
</feature>
<evidence type="ECO:0000256" key="8">
    <source>
        <dbReference type="ARBA" id="ARBA00023209"/>
    </source>
</evidence>
<dbReference type="PROSITE" id="PS00957">
    <property type="entry name" value="NAD_G3PDH"/>
    <property type="match status" value="1"/>
</dbReference>
<comment type="pathway">
    <text evidence="10">Membrane lipid metabolism; glycerophospholipid metabolism.</text>
</comment>
<name>A0A6S6QR45_9HYPH</name>
<comment type="catalytic activity">
    <reaction evidence="10">
        <text>sn-glycerol 3-phosphate + NAD(+) = dihydroxyacetone phosphate + NADH + H(+)</text>
        <dbReference type="Rhea" id="RHEA:11092"/>
        <dbReference type="ChEBI" id="CHEBI:15378"/>
        <dbReference type="ChEBI" id="CHEBI:57540"/>
        <dbReference type="ChEBI" id="CHEBI:57597"/>
        <dbReference type="ChEBI" id="CHEBI:57642"/>
        <dbReference type="ChEBI" id="CHEBI:57945"/>
        <dbReference type="EC" id="1.1.1.94"/>
    </reaction>
</comment>
<evidence type="ECO:0000259" key="16">
    <source>
        <dbReference type="Pfam" id="PF01210"/>
    </source>
</evidence>
<dbReference type="Gene3D" id="3.40.50.720">
    <property type="entry name" value="NAD(P)-binding Rossmann-like Domain"/>
    <property type="match status" value="1"/>
</dbReference>
<dbReference type="InterPro" id="IPR011128">
    <property type="entry name" value="G3P_DH_NAD-dep_N"/>
</dbReference>
<evidence type="ECO:0000256" key="14">
    <source>
        <dbReference type="RuleBase" id="RU000437"/>
    </source>
</evidence>
<dbReference type="PIRSF" id="PIRSF000114">
    <property type="entry name" value="Glycerol-3-P_dh"/>
    <property type="match status" value="1"/>
</dbReference>
<feature type="domain" description="Glycerol-3-phosphate dehydrogenase NAD-dependent N-terminal" evidence="16">
    <location>
        <begin position="6"/>
        <end position="158"/>
    </location>
</feature>
<dbReference type="InterPro" id="IPR006109">
    <property type="entry name" value="G3P_DH_NAD-dep_C"/>
</dbReference>
<feature type="binding site" evidence="10">
    <location>
        <position position="255"/>
    </location>
    <ligand>
        <name>NADPH</name>
        <dbReference type="ChEBI" id="CHEBI:57783"/>
    </ligand>
</feature>
<keyword evidence="7 10" id="KW-0443">Lipid metabolism</keyword>
<dbReference type="GO" id="GO:0046168">
    <property type="term" value="P:glycerol-3-phosphate catabolic process"/>
    <property type="evidence" value="ECO:0007669"/>
    <property type="project" value="InterPro"/>
</dbReference>
<feature type="binding site" evidence="10">
    <location>
        <position position="108"/>
    </location>
    <ligand>
        <name>NADPH</name>
        <dbReference type="ChEBI" id="CHEBI:57783"/>
    </ligand>
</feature>
<feature type="binding site" evidence="10">
    <location>
        <position position="15"/>
    </location>
    <ligand>
        <name>NADPH</name>
        <dbReference type="ChEBI" id="CHEBI:57783"/>
    </ligand>
</feature>
<dbReference type="GO" id="GO:0047952">
    <property type="term" value="F:glycerol-3-phosphate dehydrogenase [NAD(P)+] activity"/>
    <property type="evidence" value="ECO:0007669"/>
    <property type="project" value="UniProtKB-UniRule"/>
</dbReference>
<feature type="binding site" evidence="10">
    <location>
        <position position="138"/>
    </location>
    <ligand>
        <name>sn-glycerol 3-phosphate</name>
        <dbReference type="ChEBI" id="CHEBI:57597"/>
    </ligand>
</feature>
<gene>
    <name evidence="10 18" type="primary">gpsA</name>
    <name evidence="18" type="ORF">IZ6_02460</name>
</gene>
<dbReference type="KEGG" id="tso:IZ6_02460"/>
<dbReference type="PRINTS" id="PR00077">
    <property type="entry name" value="GPDHDRGNASE"/>
</dbReference>
<feature type="binding site" evidence="10">
    <location>
        <position position="254"/>
    </location>
    <ligand>
        <name>sn-glycerol 3-phosphate</name>
        <dbReference type="ChEBI" id="CHEBI:57597"/>
    </ligand>
</feature>
<dbReference type="EC" id="1.1.1.94" evidence="10"/>
<evidence type="ECO:0000259" key="17">
    <source>
        <dbReference type="Pfam" id="PF07479"/>
    </source>
</evidence>
<feature type="binding site" evidence="13">
    <location>
        <begin position="11"/>
        <end position="16"/>
    </location>
    <ligand>
        <name>NAD(+)</name>
        <dbReference type="ChEBI" id="CHEBI:57540"/>
    </ligand>
</feature>
<dbReference type="NCBIfam" id="NF000942">
    <property type="entry name" value="PRK00094.1-4"/>
    <property type="match status" value="1"/>
</dbReference>
<feature type="binding site" evidence="10">
    <location>
        <position position="275"/>
    </location>
    <ligand>
        <name>NADPH</name>
        <dbReference type="ChEBI" id="CHEBI:57783"/>
    </ligand>
</feature>
<dbReference type="FunFam" id="3.40.50.720:FF:000019">
    <property type="entry name" value="Glycerol-3-phosphate dehydrogenase [NAD(P)+]"/>
    <property type="match status" value="1"/>
</dbReference>
<comment type="catalytic activity">
    <reaction evidence="10 15">
        <text>sn-glycerol 3-phosphate + NADP(+) = dihydroxyacetone phosphate + NADPH + H(+)</text>
        <dbReference type="Rhea" id="RHEA:11096"/>
        <dbReference type="ChEBI" id="CHEBI:15378"/>
        <dbReference type="ChEBI" id="CHEBI:57597"/>
        <dbReference type="ChEBI" id="CHEBI:57642"/>
        <dbReference type="ChEBI" id="CHEBI:57783"/>
        <dbReference type="ChEBI" id="CHEBI:58349"/>
        <dbReference type="EC" id="1.1.1.94"/>
    </reaction>
</comment>
<feature type="binding site" evidence="10">
    <location>
        <position position="108"/>
    </location>
    <ligand>
        <name>sn-glycerol 3-phosphate</name>
        <dbReference type="ChEBI" id="CHEBI:57597"/>
    </ligand>
</feature>
<keyword evidence="9 10" id="KW-1208">Phospholipid metabolism</keyword>
<keyword evidence="10" id="KW-0963">Cytoplasm</keyword>
<feature type="binding site" evidence="10">
    <location>
        <position position="255"/>
    </location>
    <ligand>
        <name>sn-glycerol 3-phosphate</name>
        <dbReference type="ChEBI" id="CHEBI:57597"/>
    </ligand>
</feature>